<organism evidence="2 3">
    <name type="scientific">Pythium oligandrum</name>
    <name type="common">Mycoparasitic fungus</name>
    <dbReference type="NCBI Taxonomy" id="41045"/>
    <lineage>
        <taxon>Eukaryota</taxon>
        <taxon>Sar</taxon>
        <taxon>Stramenopiles</taxon>
        <taxon>Oomycota</taxon>
        <taxon>Peronosporomycetes</taxon>
        <taxon>Pythiales</taxon>
        <taxon>Pythiaceae</taxon>
        <taxon>Pythium</taxon>
    </lineage>
</organism>
<feature type="compositionally biased region" description="Basic and acidic residues" evidence="1">
    <location>
        <begin position="136"/>
        <end position="161"/>
    </location>
</feature>
<sequence length="313" mass="34945">MGGDGASDGGYEDEEWEDEQEEEEEGLVYPLPHDDKLKKPKGLENPTKAQMEVESTVAKDDGELPKALPGGELAHGTVDEEGPSPASIVVNLKSNLDSEGLVRLHAQRKLASADVVQPPPAPVSAPDIGTRGARAAQERVRITRQESAEREEQDRREVSAQIEQRKQIRLSNKPYYRRIGAADMTADQRLQEWKQKVDHERKQEEDDTAMRIRMRRAARANHRSHRSSNGANYGEAATTAEIQSIRSKRQQEQRRKAQIKSKLAQLSLEAKTIINRHAGEYEKGSFLLKTSTRSMVKAIKEPEASGNQADKPS</sequence>
<dbReference type="EMBL" id="SPLM01000002">
    <property type="protein sequence ID" value="TMW68526.1"/>
    <property type="molecule type" value="Genomic_DNA"/>
</dbReference>
<accession>A0A8K1CRK9</accession>
<feature type="compositionally biased region" description="Basic residues" evidence="1">
    <location>
        <begin position="215"/>
        <end position="226"/>
    </location>
</feature>
<protein>
    <submittedName>
        <fullName evidence="2">Uncharacterized protein</fullName>
    </submittedName>
</protein>
<dbReference type="AlphaFoldDB" id="A0A8K1CRK9"/>
<evidence type="ECO:0000256" key="1">
    <source>
        <dbReference type="SAM" id="MobiDB-lite"/>
    </source>
</evidence>
<comment type="caution">
    <text evidence="2">The sequence shown here is derived from an EMBL/GenBank/DDBJ whole genome shotgun (WGS) entry which is preliminary data.</text>
</comment>
<dbReference type="Proteomes" id="UP000794436">
    <property type="component" value="Unassembled WGS sequence"/>
</dbReference>
<feature type="region of interest" description="Disordered" evidence="1">
    <location>
        <begin position="1"/>
        <end position="85"/>
    </location>
</feature>
<gene>
    <name evidence="2" type="ORF">Poli38472_005994</name>
</gene>
<proteinExistence type="predicted"/>
<keyword evidence="3" id="KW-1185">Reference proteome</keyword>
<evidence type="ECO:0000313" key="2">
    <source>
        <dbReference type="EMBL" id="TMW68526.1"/>
    </source>
</evidence>
<reference evidence="2" key="1">
    <citation type="submission" date="2019-03" db="EMBL/GenBank/DDBJ databases">
        <title>Long read genome sequence of the mycoparasitic Pythium oligandrum ATCC 38472 isolated from sugarbeet rhizosphere.</title>
        <authorList>
            <person name="Gaulin E."/>
        </authorList>
    </citation>
    <scope>NUCLEOTIDE SEQUENCE</scope>
    <source>
        <strain evidence="2">ATCC 38472_TT</strain>
    </source>
</reference>
<evidence type="ECO:0000313" key="3">
    <source>
        <dbReference type="Proteomes" id="UP000794436"/>
    </source>
</evidence>
<feature type="region of interest" description="Disordered" evidence="1">
    <location>
        <begin position="215"/>
        <end position="262"/>
    </location>
</feature>
<name>A0A8K1CRK9_PYTOL</name>
<feature type="region of interest" description="Disordered" evidence="1">
    <location>
        <begin position="111"/>
        <end position="161"/>
    </location>
</feature>
<feature type="compositionally biased region" description="Acidic residues" evidence="1">
    <location>
        <begin position="10"/>
        <end position="26"/>
    </location>
</feature>